<feature type="binding site" evidence="9">
    <location>
        <position position="197"/>
    </location>
    <ligand>
        <name>Mg(2+)</name>
        <dbReference type="ChEBI" id="CHEBI:18420"/>
    </ligand>
</feature>
<dbReference type="CDD" id="cd02586">
    <property type="entry name" value="HAD_PHN"/>
    <property type="match status" value="1"/>
</dbReference>
<keyword evidence="3 9" id="KW-0378">Hydrolase</keyword>
<dbReference type="GO" id="GO:0019700">
    <property type="term" value="P:organic phosphonate catabolic process"/>
    <property type="evidence" value="ECO:0007669"/>
    <property type="project" value="InterPro"/>
</dbReference>
<keyword evidence="5 9" id="KW-0704">Schiff base</keyword>
<dbReference type="GO" id="GO:0006281">
    <property type="term" value="P:DNA repair"/>
    <property type="evidence" value="ECO:0007669"/>
    <property type="project" value="TreeGrafter"/>
</dbReference>
<dbReference type="GO" id="GO:0000287">
    <property type="term" value="F:magnesium ion binding"/>
    <property type="evidence" value="ECO:0007669"/>
    <property type="project" value="UniProtKB-UniRule"/>
</dbReference>
<dbReference type="InterPro" id="IPR036412">
    <property type="entry name" value="HAD-like_sf"/>
</dbReference>
<dbReference type="InterPro" id="IPR006439">
    <property type="entry name" value="HAD-SF_hydro_IA"/>
</dbReference>
<dbReference type="GO" id="GO:0005829">
    <property type="term" value="C:cytosol"/>
    <property type="evidence" value="ECO:0007669"/>
    <property type="project" value="TreeGrafter"/>
</dbReference>
<dbReference type="InterPro" id="IPR023214">
    <property type="entry name" value="HAD_sf"/>
</dbReference>
<evidence type="ECO:0000256" key="1">
    <source>
        <dbReference type="ARBA" id="ARBA00011738"/>
    </source>
</evidence>
<evidence type="ECO:0000256" key="8">
    <source>
        <dbReference type="ARBA" id="ARBA00066472"/>
    </source>
</evidence>
<dbReference type="Gene3D" id="1.10.150.240">
    <property type="entry name" value="Putative phosphatase, domain 2"/>
    <property type="match status" value="1"/>
</dbReference>
<dbReference type="InterPro" id="IPR050155">
    <property type="entry name" value="HAD-like_hydrolase_sf"/>
</dbReference>
<gene>
    <name evidence="9" type="primary">phnX</name>
    <name evidence="10" type="ORF">N5K24_00490</name>
</gene>
<evidence type="ECO:0000256" key="6">
    <source>
        <dbReference type="ARBA" id="ARBA00052005"/>
    </source>
</evidence>
<dbReference type="EMBL" id="JAOCKG010000001">
    <property type="protein sequence ID" value="MDH2048860.1"/>
    <property type="molecule type" value="Genomic_DNA"/>
</dbReference>
<dbReference type="Gene3D" id="3.40.50.1000">
    <property type="entry name" value="HAD superfamily/HAD-like"/>
    <property type="match status" value="1"/>
</dbReference>
<evidence type="ECO:0000256" key="3">
    <source>
        <dbReference type="ARBA" id="ARBA00022801"/>
    </source>
</evidence>
<evidence type="ECO:0000256" key="4">
    <source>
        <dbReference type="ARBA" id="ARBA00022842"/>
    </source>
</evidence>
<dbReference type="NCBIfam" id="TIGR01509">
    <property type="entry name" value="HAD-SF-IA-v3"/>
    <property type="match status" value="1"/>
</dbReference>
<dbReference type="GO" id="GO:0050194">
    <property type="term" value="F:phosphonoacetaldehyde hydrolase activity"/>
    <property type="evidence" value="ECO:0007669"/>
    <property type="project" value="UniProtKB-UniRule"/>
</dbReference>
<comment type="cofactor">
    <cofactor evidence="9">
        <name>Mg(2+)</name>
        <dbReference type="ChEBI" id="CHEBI:18420"/>
    </cofactor>
    <text evidence="9">Binds 1 Mg(2+) ion per subunit.</text>
</comment>
<organism evidence="10 11">
    <name type="scientific">Achromobacter marplatensis</name>
    <dbReference type="NCBI Taxonomy" id="470868"/>
    <lineage>
        <taxon>Bacteria</taxon>
        <taxon>Pseudomonadati</taxon>
        <taxon>Pseudomonadota</taxon>
        <taxon>Betaproteobacteria</taxon>
        <taxon>Burkholderiales</taxon>
        <taxon>Alcaligenaceae</taxon>
        <taxon>Achromobacter</taxon>
    </lineage>
</organism>
<dbReference type="Pfam" id="PF00702">
    <property type="entry name" value="Hydrolase"/>
    <property type="match status" value="1"/>
</dbReference>
<dbReference type="SFLD" id="SFLDS00003">
    <property type="entry name" value="Haloacid_Dehalogenase"/>
    <property type="match status" value="1"/>
</dbReference>
<keyword evidence="2 9" id="KW-0479">Metal-binding</keyword>
<comment type="catalytic activity">
    <reaction evidence="6 9">
        <text>phosphonoacetaldehyde + H2O = acetaldehyde + phosphate + H(+)</text>
        <dbReference type="Rhea" id="RHEA:18905"/>
        <dbReference type="ChEBI" id="CHEBI:15343"/>
        <dbReference type="ChEBI" id="CHEBI:15377"/>
        <dbReference type="ChEBI" id="CHEBI:15378"/>
        <dbReference type="ChEBI" id="CHEBI:43474"/>
        <dbReference type="ChEBI" id="CHEBI:58383"/>
        <dbReference type="EC" id="3.11.1.1"/>
    </reaction>
</comment>
<dbReference type="InterPro" id="IPR023198">
    <property type="entry name" value="PGP-like_dom2"/>
</dbReference>
<name>A0AA43AYN0_9BURK</name>
<feature type="binding site" evidence="9">
    <location>
        <position position="23"/>
    </location>
    <ligand>
        <name>Mg(2+)</name>
        <dbReference type="ChEBI" id="CHEBI:18420"/>
    </ligand>
</feature>
<comment type="similarity">
    <text evidence="9">Belongs to the HAD-like hydrolase superfamily. PhnX family.</text>
</comment>
<evidence type="ECO:0000256" key="2">
    <source>
        <dbReference type="ARBA" id="ARBA00022723"/>
    </source>
</evidence>
<dbReference type="PANTHER" id="PTHR43434:SF19">
    <property type="entry name" value="PHOSPHONOACETALDEHYDE HYDROLASE"/>
    <property type="match status" value="1"/>
</dbReference>
<dbReference type="GO" id="GO:0008967">
    <property type="term" value="F:phosphoglycolate phosphatase activity"/>
    <property type="evidence" value="ECO:0007669"/>
    <property type="project" value="TreeGrafter"/>
</dbReference>
<dbReference type="SFLD" id="SFLDG01129">
    <property type="entry name" value="C1.5:_HAD__Beta-PGM__Phosphata"/>
    <property type="match status" value="1"/>
</dbReference>
<dbReference type="SFLD" id="SFLDF00038">
    <property type="entry name" value="phosphonoacetaldehyde_hydrolas"/>
    <property type="match status" value="1"/>
</dbReference>
<comment type="subunit">
    <text evidence="1 9">Homodimer.</text>
</comment>
<dbReference type="HAMAP" id="MF_01375">
    <property type="entry name" value="PhnX"/>
    <property type="match status" value="1"/>
</dbReference>
<sequence>MSRMTLMTAVSPLPVQLEAVIFDWAGTLVDFGSFAPTKVFVDAFSQFGMDVSLKEARGPMGMGKWDHIRALCDQPAIASQYQAQFGRLPTDDDVTAIYERFLPMQLEKVAQYSAAIPGAAELLRALRQHGLKIGSCSGYPGSVMRRVVERAASEGLEPDCIVASDDVPRARPAPAMALKNVVELGLSDVAGCIKVDDTSPGIEEGRRAGMWTVGLLLSGNAAGLTLDEYLSLDEAGRDKARAEATRELSTAAPHYLIDTVADLPAVVTDIEARLARGERP</sequence>
<evidence type="ECO:0000256" key="9">
    <source>
        <dbReference type="HAMAP-Rule" id="MF_01375"/>
    </source>
</evidence>
<feature type="active site" description="Schiff-base intermediate with substrate" evidence="9">
    <location>
        <position position="64"/>
    </location>
</feature>
<dbReference type="PANTHER" id="PTHR43434">
    <property type="entry name" value="PHOSPHOGLYCOLATE PHOSPHATASE"/>
    <property type="match status" value="1"/>
</dbReference>
<accession>A0AA43AYN0</accession>
<dbReference type="NCBIfam" id="TIGR01422">
    <property type="entry name" value="phosphonatase"/>
    <property type="match status" value="1"/>
</dbReference>
<comment type="caution">
    <text evidence="10">The sequence shown here is derived from an EMBL/GenBank/DDBJ whole genome shotgun (WGS) entry which is preliminary data.</text>
</comment>
<dbReference type="SFLD" id="SFLDG01135">
    <property type="entry name" value="C1.5.6:_HAD__Beta-PGM__Phospha"/>
    <property type="match status" value="1"/>
</dbReference>
<evidence type="ECO:0000256" key="5">
    <source>
        <dbReference type="ARBA" id="ARBA00023270"/>
    </source>
</evidence>
<reference evidence="10" key="1">
    <citation type="submission" date="2022-09" db="EMBL/GenBank/DDBJ databases">
        <title>Intensive care unit water sources are persistently colonized with multi-drug resistant bacteria and are the site of extensive horizontal gene transfer of antibiotic resistance genes.</title>
        <authorList>
            <person name="Diorio-Toth L."/>
        </authorList>
    </citation>
    <scope>NUCLEOTIDE SEQUENCE</scope>
    <source>
        <strain evidence="10">GD03676</strain>
    </source>
</reference>
<comment type="function">
    <text evidence="7 9">Involved in phosphonate degradation.</text>
</comment>
<dbReference type="SUPFAM" id="SSF56784">
    <property type="entry name" value="HAD-like"/>
    <property type="match status" value="1"/>
</dbReference>
<evidence type="ECO:0000313" key="11">
    <source>
        <dbReference type="Proteomes" id="UP001161276"/>
    </source>
</evidence>
<protein>
    <recommendedName>
        <fullName evidence="8 9">Phosphonoacetaldehyde hydrolase</fullName>
        <shortName evidence="9">Phosphonatase</shortName>
        <ecNumber evidence="8 9">3.11.1.1</ecNumber>
    </recommendedName>
    <alternativeName>
        <fullName evidence="9">Phosphonoacetaldehyde phosphonohydrolase</fullName>
    </alternativeName>
</protein>
<feature type="binding site" evidence="9">
    <location>
        <position position="25"/>
    </location>
    <ligand>
        <name>Mg(2+)</name>
        <dbReference type="ChEBI" id="CHEBI:18420"/>
    </ligand>
</feature>
<feature type="active site" description="Nucleophile" evidence="9">
    <location>
        <position position="23"/>
    </location>
</feature>
<evidence type="ECO:0000313" key="10">
    <source>
        <dbReference type="EMBL" id="MDH2048860.1"/>
    </source>
</evidence>
<dbReference type="InterPro" id="IPR006323">
    <property type="entry name" value="Phosphonoacetald_hydro"/>
</dbReference>
<dbReference type="AlphaFoldDB" id="A0AA43AYN0"/>
<proteinExistence type="inferred from homology"/>
<dbReference type="Proteomes" id="UP001161276">
    <property type="component" value="Unassembled WGS sequence"/>
</dbReference>
<dbReference type="FunFam" id="1.10.150.240:FF:000006">
    <property type="entry name" value="Phosphonoacetaldehyde hydrolase"/>
    <property type="match status" value="1"/>
</dbReference>
<keyword evidence="4 9" id="KW-0460">Magnesium</keyword>
<evidence type="ECO:0000256" key="7">
    <source>
        <dbReference type="ARBA" id="ARBA00056573"/>
    </source>
</evidence>
<dbReference type="EC" id="3.11.1.1" evidence="8 9"/>